<keyword evidence="7" id="KW-0998">Cell outer membrane</keyword>
<evidence type="ECO:0000256" key="5">
    <source>
        <dbReference type="ARBA" id="ARBA00022692"/>
    </source>
</evidence>
<dbReference type="GO" id="GO:0015562">
    <property type="term" value="F:efflux transmembrane transporter activity"/>
    <property type="evidence" value="ECO:0007669"/>
    <property type="project" value="InterPro"/>
</dbReference>
<gene>
    <name evidence="8" type="ORF">GO988_22700</name>
</gene>
<comment type="subcellular location">
    <subcellularLocation>
        <location evidence="1">Cell outer membrane</location>
    </subcellularLocation>
</comment>
<evidence type="ECO:0000313" key="8">
    <source>
        <dbReference type="EMBL" id="MVN79150.1"/>
    </source>
</evidence>
<dbReference type="GO" id="GO:0015288">
    <property type="term" value="F:porin activity"/>
    <property type="evidence" value="ECO:0007669"/>
    <property type="project" value="TreeGrafter"/>
</dbReference>
<keyword evidence="4" id="KW-1134">Transmembrane beta strand</keyword>
<evidence type="ECO:0000256" key="2">
    <source>
        <dbReference type="ARBA" id="ARBA00007613"/>
    </source>
</evidence>
<evidence type="ECO:0000256" key="3">
    <source>
        <dbReference type="ARBA" id="ARBA00022448"/>
    </source>
</evidence>
<dbReference type="GO" id="GO:0009279">
    <property type="term" value="C:cell outer membrane"/>
    <property type="evidence" value="ECO:0007669"/>
    <property type="project" value="UniProtKB-SubCell"/>
</dbReference>
<dbReference type="InterPro" id="IPR051906">
    <property type="entry name" value="TolC-like"/>
</dbReference>
<keyword evidence="9" id="KW-1185">Reference proteome</keyword>
<keyword evidence="6" id="KW-0472">Membrane</keyword>
<reference evidence="8 9" key="1">
    <citation type="submission" date="2019-12" db="EMBL/GenBank/DDBJ databases">
        <title>Hymenobacter sp. HMF4947 Genome sequencing and assembly.</title>
        <authorList>
            <person name="Kang H."/>
            <person name="Cha I."/>
            <person name="Kim H."/>
            <person name="Joh K."/>
        </authorList>
    </citation>
    <scope>NUCLEOTIDE SEQUENCE [LARGE SCALE GENOMIC DNA]</scope>
    <source>
        <strain evidence="8 9">HMF4947</strain>
    </source>
</reference>
<dbReference type="InterPro" id="IPR003423">
    <property type="entry name" value="OMP_efflux"/>
</dbReference>
<dbReference type="AlphaFoldDB" id="A0A7K1TL67"/>
<evidence type="ECO:0000256" key="6">
    <source>
        <dbReference type="ARBA" id="ARBA00023136"/>
    </source>
</evidence>
<comment type="caution">
    <text evidence="8">The sequence shown here is derived from an EMBL/GenBank/DDBJ whole genome shotgun (WGS) entry which is preliminary data.</text>
</comment>
<keyword evidence="5" id="KW-0812">Transmembrane</keyword>
<dbReference type="PANTHER" id="PTHR30026">
    <property type="entry name" value="OUTER MEMBRANE PROTEIN TOLC"/>
    <property type="match status" value="1"/>
</dbReference>
<evidence type="ECO:0000256" key="4">
    <source>
        <dbReference type="ARBA" id="ARBA00022452"/>
    </source>
</evidence>
<keyword evidence="3" id="KW-0813">Transport</keyword>
<evidence type="ECO:0000256" key="1">
    <source>
        <dbReference type="ARBA" id="ARBA00004442"/>
    </source>
</evidence>
<evidence type="ECO:0000256" key="7">
    <source>
        <dbReference type="ARBA" id="ARBA00023237"/>
    </source>
</evidence>
<organism evidence="8 9">
    <name type="scientific">Hymenobacter ginkgonis</name>
    <dbReference type="NCBI Taxonomy" id="2682976"/>
    <lineage>
        <taxon>Bacteria</taxon>
        <taxon>Pseudomonadati</taxon>
        <taxon>Bacteroidota</taxon>
        <taxon>Cytophagia</taxon>
        <taxon>Cytophagales</taxon>
        <taxon>Hymenobacteraceae</taxon>
        <taxon>Hymenobacter</taxon>
    </lineage>
</organism>
<dbReference type="PANTHER" id="PTHR30026:SF20">
    <property type="entry name" value="OUTER MEMBRANE PROTEIN TOLC"/>
    <property type="match status" value="1"/>
</dbReference>
<name>A0A7K1TL67_9BACT</name>
<evidence type="ECO:0000313" key="9">
    <source>
        <dbReference type="Proteomes" id="UP000441336"/>
    </source>
</evidence>
<evidence type="ECO:0008006" key="10">
    <source>
        <dbReference type="Google" id="ProtNLM"/>
    </source>
</evidence>
<dbReference type="GO" id="GO:1990281">
    <property type="term" value="C:efflux pump complex"/>
    <property type="evidence" value="ECO:0007669"/>
    <property type="project" value="TreeGrafter"/>
</dbReference>
<dbReference type="SUPFAM" id="SSF56954">
    <property type="entry name" value="Outer membrane efflux proteins (OEP)"/>
    <property type="match status" value="1"/>
</dbReference>
<dbReference type="Pfam" id="PF02321">
    <property type="entry name" value="OEP"/>
    <property type="match status" value="1"/>
</dbReference>
<accession>A0A7K1TL67</accession>
<dbReference type="Gene3D" id="1.20.1600.10">
    <property type="entry name" value="Outer membrane efflux proteins (OEP)"/>
    <property type="match status" value="1"/>
</dbReference>
<dbReference type="EMBL" id="WQKZ01000010">
    <property type="protein sequence ID" value="MVN79150.1"/>
    <property type="molecule type" value="Genomic_DNA"/>
</dbReference>
<comment type="similarity">
    <text evidence="2">Belongs to the outer membrane factor (OMF) (TC 1.B.17) family.</text>
</comment>
<sequence>MLAVFFSRKPLVCKLNASRSSGFPSPAGEGVGGWGGTSGWLAILLVITLKASAQTLTLPALIQQTLATSAAGIQARAAREGGYWSYRTYQATYRPQLALAGTVPNFSRAITPVVQPDGTTAFQAVRINNSNLGLTLTQNIGLTGAQVVVGSQVQRFDDFNREERRYNNQPFNLGLTQPLGYFNGLKWARRIEPLLYQENQRQYLEDREAIAQRVTELYFDVLLQQVNAAVAGQNAQATAELLRVGREKYALGRLSQSDLLQLELNLLDAQQAQTQARLDAETAAVSLRTYCALPTPDAGTEAPLLAVPAPAPRLAVVPAEALAQAQQHRAATLAFQRRQLQAARDVAQARGTTGLLATLTANLGYVNQAPYLLDSYTALQNQQQVALAFSLPLLDWGKRRAIVRTAELARDQTQAAVSQEVRSFEQTVLTQAGQVPALAGQVRLAARADTLAQRRYAITRATYEAGRLSLTDLTLASAAKDLARRSYILALRAGWVGYYRLRGLTLFDFETQQPLAAE</sequence>
<dbReference type="Proteomes" id="UP000441336">
    <property type="component" value="Unassembled WGS sequence"/>
</dbReference>
<protein>
    <recommendedName>
        <fullName evidence="10">TolC family protein</fullName>
    </recommendedName>
</protein>
<proteinExistence type="inferred from homology"/>